<evidence type="ECO:0000256" key="1">
    <source>
        <dbReference type="ARBA" id="ARBA00004651"/>
    </source>
</evidence>
<dbReference type="PROSITE" id="PS51257">
    <property type="entry name" value="PROKAR_LIPOPROTEIN"/>
    <property type="match status" value="1"/>
</dbReference>
<dbReference type="Pfam" id="PF00528">
    <property type="entry name" value="BPD_transp_1"/>
    <property type="match status" value="1"/>
</dbReference>
<keyword evidence="8" id="KW-0732">Signal</keyword>
<keyword evidence="4 7" id="KW-0812">Transmembrane</keyword>
<dbReference type="CDD" id="cd06261">
    <property type="entry name" value="TM_PBP2"/>
    <property type="match status" value="1"/>
</dbReference>
<keyword evidence="6 7" id="KW-0472">Membrane</keyword>
<evidence type="ECO:0000313" key="10">
    <source>
        <dbReference type="EMBL" id="MFC5747166.1"/>
    </source>
</evidence>
<evidence type="ECO:0000256" key="5">
    <source>
        <dbReference type="ARBA" id="ARBA00022989"/>
    </source>
</evidence>
<comment type="caution">
    <text evidence="10">The sequence shown here is derived from an EMBL/GenBank/DDBJ whole genome shotgun (WGS) entry which is preliminary data.</text>
</comment>
<comment type="similarity">
    <text evidence="7">Belongs to the binding-protein-dependent transport system permease family.</text>
</comment>
<feature type="transmembrane region" description="Helical" evidence="7">
    <location>
        <begin position="277"/>
        <end position="303"/>
    </location>
</feature>
<evidence type="ECO:0000259" key="9">
    <source>
        <dbReference type="PROSITE" id="PS50928"/>
    </source>
</evidence>
<proteinExistence type="inferred from homology"/>
<keyword evidence="2 7" id="KW-0813">Transport</keyword>
<evidence type="ECO:0000256" key="8">
    <source>
        <dbReference type="SAM" id="SignalP"/>
    </source>
</evidence>
<organism evidence="10 11">
    <name type="scientific">Actinomadura rugatobispora</name>
    <dbReference type="NCBI Taxonomy" id="1994"/>
    <lineage>
        <taxon>Bacteria</taxon>
        <taxon>Bacillati</taxon>
        <taxon>Actinomycetota</taxon>
        <taxon>Actinomycetes</taxon>
        <taxon>Streptosporangiales</taxon>
        <taxon>Thermomonosporaceae</taxon>
        <taxon>Actinomadura</taxon>
    </lineage>
</organism>
<keyword evidence="11" id="KW-1185">Reference proteome</keyword>
<sequence length="311" mass="33067">MPWVVLRRTLIMAATVLAASAVVFAACSVLPGDTATVMLGERGDPASVAALRQETGTDRPLAVQYADWAAGMLGGDFGTSVVTRTAVWPQIADRLQVTASLVVTGMGLAVLLAVPLGVLAARRRTGPLISVFSQAGMAIPVFVAGVLLAYVFAVRLRVLPAGGYASLADPYRWARHMALPALSLGLVQGAVLVRYVRGEVLEVMEQEYIRTALATGRTWWGALWRHGLRNAAVPVLTVIGVQFAVLLSGAVIVEAVFTLPGVGQMLLRAVEGRDLLLVQGVVMILVALVLVINYAVDLLCLAVDPRLRRER</sequence>
<dbReference type="PANTHER" id="PTHR43163:SF6">
    <property type="entry name" value="DIPEPTIDE TRANSPORT SYSTEM PERMEASE PROTEIN DPPB-RELATED"/>
    <property type="match status" value="1"/>
</dbReference>
<evidence type="ECO:0000256" key="4">
    <source>
        <dbReference type="ARBA" id="ARBA00022692"/>
    </source>
</evidence>
<dbReference type="InterPro" id="IPR045621">
    <property type="entry name" value="BPD_transp_1_N"/>
</dbReference>
<feature type="transmembrane region" description="Helical" evidence="7">
    <location>
        <begin position="97"/>
        <end position="119"/>
    </location>
</feature>
<dbReference type="Gene3D" id="1.10.3720.10">
    <property type="entry name" value="MetI-like"/>
    <property type="match status" value="1"/>
</dbReference>
<reference evidence="11" key="1">
    <citation type="journal article" date="2019" name="Int. J. Syst. Evol. Microbiol.">
        <title>The Global Catalogue of Microorganisms (GCM) 10K type strain sequencing project: providing services to taxonomists for standard genome sequencing and annotation.</title>
        <authorList>
            <consortium name="The Broad Institute Genomics Platform"/>
            <consortium name="The Broad Institute Genome Sequencing Center for Infectious Disease"/>
            <person name="Wu L."/>
            <person name="Ma J."/>
        </authorList>
    </citation>
    <scope>NUCLEOTIDE SEQUENCE [LARGE SCALE GENOMIC DNA]</scope>
    <source>
        <strain evidence="11">KCTC 42087</strain>
    </source>
</reference>
<protein>
    <submittedName>
        <fullName evidence="10">ABC transporter permease</fullName>
    </submittedName>
</protein>
<name>A0ABW0ZVB1_9ACTN</name>
<dbReference type="RefSeq" id="WP_378282786.1">
    <property type="nucleotide sequence ID" value="NZ_JBHSON010000020.1"/>
</dbReference>
<feature type="transmembrane region" description="Helical" evidence="7">
    <location>
        <begin position="233"/>
        <end position="257"/>
    </location>
</feature>
<evidence type="ECO:0000256" key="2">
    <source>
        <dbReference type="ARBA" id="ARBA00022448"/>
    </source>
</evidence>
<gene>
    <name evidence="10" type="ORF">ACFPZN_16175</name>
</gene>
<dbReference type="InterPro" id="IPR035906">
    <property type="entry name" value="MetI-like_sf"/>
</dbReference>
<evidence type="ECO:0000313" key="11">
    <source>
        <dbReference type="Proteomes" id="UP001596074"/>
    </source>
</evidence>
<dbReference type="PROSITE" id="PS50928">
    <property type="entry name" value="ABC_TM1"/>
    <property type="match status" value="1"/>
</dbReference>
<feature type="transmembrane region" description="Helical" evidence="7">
    <location>
        <begin position="131"/>
        <end position="153"/>
    </location>
</feature>
<dbReference type="Proteomes" id="UP001596074">
    <property type="component" value="Unassembled WGS sequence"/>
</dbReference>
<dbReference type="InterPro" id="IPR000515">
    <property type="entry name" value="MetI-like"/>
</dbReference>
<feature type="chain" id="PRO_5045457134" evidence="8">
    <location>
        <begin position="26"/>
        <end position="311"/>
    </location>
</feature>
<accession>A0ABW0ZVB1</accession>
<feature type="signal peptide" evidence="8">
    <location>
        <begin position="1"/>
        <end position="25"/>
    </location>
</feature>
<dbReference type="PANTHER" id="PTHR43163">
    <property type="entry name" value="DIPEPTIDE TRANSPORT SYSTEM PERMEASE PROTEIN DPPB-RELATED"/>
    <property type="match status" value="1"/>
</dbReference>
<dbReference type="Pfam" id="PF19300">
    <property type="entry name" value="BPD_transp_1_N"/>
    <property type="match status" value="1"/>
</dbReference>
<evidence type="ECO:0000256" key="3">
    <source>
        <dbReference type="ARBA" id="ARBA00022475"/>
    </source>
</evidence>
<dbReference type="SUPFAM" id="SSF161098">
    <property type="entry name" value="MetI-like"/>
    <property type="match status" value="1"/>
</dbReference>
<evidence type="ECO:0000256" key="6">
    <source>
        <dbReference type="ARBA" id="ARBA00023136"/>
    </source>
</evidence>
<keyword evidence="3" id="KW-1003">Cell membrane</keyword>
<keyword evidence="5 7" id="KW-1133">Transmembrane helix</keyword>
<feature type="domain" description="ABC transmembrane type-1" evidence="9">
    <location>
        <begin position="95"/>
        <end position="294"/>
    </location>
</feature>
<dbReference type="EMBL" id="JBHSON010000020">
    <property type="protein sequence ID" value="MFC5747166.1"/>
    <property type="molecule type" value="Genomic_DNA"/>
</dbReference>
<evidence type="ECO:0000256" key="7">
    <source>
        <dbReference type="RuleBase" id="RU363032"/>
    </source>
</evidence>
<comment type="subcellular location">
    <subcellularLocation>
        <location evidence="1 7">Cell membrane</location>
        <topology evidence="1 7">Multi-pass membrane protein</topology>
    </subcellularLocation>
</comment>